<proteinExistence type="predicted"/>
<gene>
    <name evidence="1" type="ORF">PMACD_LOCUS1351</name>
</gene>
<organism evidence="1 2">
    <name type="scientific">Pieris macdunnoughi</name>
    <dbReference type="NCBI Taxonomy" id="345717"/>
    <lineage>
        <taxon>Eukaryota</taxon>
        <taxon>Metazoa</taxon>
        <taxon>Ecdysozoa</taxon>
        <taxon>Arthropoda</taxon>
        <taxon>Hexapoda</taxon>
        <taxon>Insecta</taxon>
        <taxon>Pterygota</taxon>
        <taxon>Neoptera</taxon>
        <taxon>Endopterygota</taxon>
        <taxon>Lepidoptera</taxon>
        <taxon>Glossata</taxon>
        <taxon>Ditrysia</taxon>
        <taxon>Papilionoidea</taxon>
        <taxon>Pieridae</taxon>
        <taxon>Pierinae</taxon>
        <taxon>Pieris</taxon>
    </lineage>
</organism>
<keyword evidence="2" id="KW-1185">Reference proteome</keyword>
<evidence type="ECO:0000313" key="1">
    <source>
        <dbReference type="EMBL" id="CAF4761876.1"/>
    </source>
</evidence>
<evidence type="ECO:0000313" key="2">
    <source>
        <dbReference type="Proteomes" id="UP000663880"/>
    </source>
</evidence>
<dbReference type="AlphaFoldDB" id="A0A821M5T1"/>
<sequence length="97" mass="11317">MAPLNIFYQNVRGLRTKTSTFYRNVCVNNYDIICITETWLLEGISDSELFDNRYLVWRRDRNYAATEQSKGGGVLIAVKREIPADVRHDWRSSAEDL</sequence>
<dbReference type="Gene3D" id="3.60.10.10">
    <property type="entry name" value="Endonuclease/exonuclease/phosphatase"/>
    <property type="match status" value="1"/>
</dbReference>
<dbReference type="OrthoDB" id="426210at2759"/>
<dbReference type="InterPro" id="IPR036691">
    <property type="entry name" value="Endo/exonu/phosph_ase_sf"/>
</dbReference>
<dbReference type="SUPFAM" id="SSF56219">
    <property type="entry name" value="DNase I-like"/>
    <property type="match status" value="1"/>
</dbReference>
<protein>
    <submittedName>
        <fullName evidence="1">Uncharacterized protein</fullName>
    </submittedName>
</protein>
<dbReference type="Proteomes" id="UP000663880">
    <property type="component" value="Unassembled WGS sequence"/>
</dbReference>
<accession>A0A821M5T1</accession>
<reference evidence="1" key="1">
    <citation type="submission" date="2021-02" db="EMBL/GenBank/DDBJ databases">
        <authorList>
            <person name="Steward A R."/>
        </authorList>
    </citation>
    <scope>NUCLEOTIDE SEQUENCE</scope>
</reference>
<dbReference type="EMBL" id="CAJOBZ010000002">
    <property type="protein sequence ID" value="CAF4761876.1"/>
    <property type="molecule type" value="Genomic_DNA"/>
</dbReference>
<comment type="caution">
    <text evidence="1">The sequence shown here is derived from an EMBL/GenBank/DDBJ whole genome shotgun (WGS) entry which is preliminary data.</text>
</comment>
<name>A0A821M5T1_9NEOP</name>